<dbReference type="Gene3D" id="3.40.50.10540">
    <property type="entry name" value="Crotonobetainyl-coa:carnitine coa-transferase, domain 1"/>
    <property type="match status" value="1"/>
</dbReference>
<dbReference type="Proteomes" id="UP000216429">
    <property type="component" value="Unassembled WGS sequence"/>
</dbReference>
<dbReference type="PANTHER" id="PTHR48207:SF3">
    <property type="entry name" value="SUCCINATE--HYDROXYMETHYLGLUTARATE COA-TRANSFERASE"/>
    <property type="match status" value="1"/>
</dbReference>
<dbReference type="InterPro" id="IPR044855">
    <property type="entry name" value="CoA-Trfase_III_dom3_sf"/>
</dbReference>
<evidence type="ECO:0008006" key="4">
    <source>
        <dbReference type="Google" id="ProtNLM"/>
    </source>
</evidence>
<reference evidence="3" key="1">
    <citation type="submission" date="2017-05" db="EMBL/GenBank/DDBJ databases">
        <title>Complete and WGS of Bordetella genogroups.</title>
        <authorList>
            <person name="Spilker T."/>
            <person name="Lipuma J."/>
        </authorList>
    </citation>
    <scope>NUCLEOTIDE SEQUENCE [LARGE SCALE GENOMIC DNA]</scope>
    <source>
        <strain evidence="3">AU6712</strain>
    </source>
</reference>
<dbReference type="Gene3D" id="3.30.1540.10">
    <property type="entry name" value="formyl-coa transferase, domain 3"/>
    <property type="match status" value="1"/>
</dbReference>
<dbReference type="InterPro" id="IPR003673">
    <property type="entry name" value="CoA-Trfase_fam_III"/>
</dbReference>
<evidence type="ECO:0000256" key="1">
    <source>
        <dbReference type="ARBA" id="ARBA00022679"/>
    </source>
</evidence>
<name>A0A261VL88_9BORD</name>
<dbReference type="PANTHER" id="PTHR48207">
    <property type="entry name" value="SUCCINATE--HYDROXYMETHYLGLUTARATE COA-TRANSFERASE"/>
    <property type="match status" value="1"/>
</dbReference>
<protein>
    <recommendedName>
        <fullName evidence="4">CoA transferase</fullName>
    </recommendedName>
</protein>
<dbReference type="InterPro" id="IPR050483">
    <property type="entry name" value="CoA-transferase_III_domain"/>
</dbReference>
<sequence>MLLIQSILSRYLMYFTYISLSRTLAPRSTKMEETSLNGAAPAMLADLRVIDLSRLVSGNMLTHVLADLGADVIKVEPPCKGDELRAWQRAGMSTYWLAYGRNKDSVELDLRSAEGMAALRTLIAGADILVENFRPGTLEKMGLTRPALQALRPGLVLVRISGWGQTGSYAGKGGFGSLIEAMSGFAAMNGHEDRPPVLPPFAMADSVAGIYGATLALAAVRRRDREQAPALQEIDLSLFEPLFSILGPQAAEYQLTGKVTPRSGSRSPTHAPRNVYRTLDERWVALSAGMENTLARLFEGVGYPQGLQDPRFATHEARLANIDALDALIQSHIGTLTLEQALAFFAARDITAGPVCDISDLMAHPYITERGLLVDQQAPDGRTVKVHAAPYRINGQRPAIRRPAPVLGQDNAKWLNAAAADTQPAPRQS</sequence>
<evidence type="ECO:0000313" key="3">
    <source>
        <dbReference type="Proteomes" id="UP000216429"/>
    </source>
</evidence>
<accession>A0A261VL88</accession>
<dbReference type="InterPro" id="IPR023606">
    <property type="entry name" value="CoA-Trfase_III_dom_1_sf"/>
</dbReference>
<dbReference type="OrthoDB" id="5294844at2"/>
<dbReference type="EMBL" id="NEVU01000002">
    <property type="protein sequence ID" value="OZI74855.1"/>
    <property type="molecule type" value="Genomic_DNA"/>
</dbReference>
<dbReference type="AlphaFoldDB" id="A0A261VL88"/>
<dbReference type="SUPFAM" id="SSF89796">
    <property type="entry name" value="CoA-transferase family III (CaiB/BaiF)"/>
    <property type="match status" value="1"/>
</dbReference>
<evidence type="ECO:0000313" key="2">
    <source>
        <dbReference type="EMBL" id="OZI74855.1"/>
    </source>
</evidence>
<dbReference type="Pfam" id="PF02515">
    <property type="entry name" value="CoA_transf_3"/>
    <property type="match status" value="1"/>
</dbReference>
<dbReference type="GO" id="GO:0008410">
    <property type="term" value="F:CoA-transferase activity"/>
    <property type="evidence" value="ECO:0007669"/>
    <property type="project" value="TreeGrafter"/>
</dbReference>
<proteinExistence type="predicted"/>
<keyword evidence="1" id="KW-0808">Transferase</keyword>
<organism evidence="2 3">
    <name type="scientific">Bordetella genomosp. 12</name>
    <dbReference type="NCBI Taxonomy" id="463035"/>
    <lineage>
        <taxon>Bacteria</taxon>
        <taxon>Pseudomonadati</taxon>
        <taxon>Pseudomonadota</taxon>
        <taxon>Betaproteobacteria</taxon>
        <taxon>Burkholderiales</taxon>
        <taxon>Alcaligenaceae</taxon>
        <taxon>Bordetella</taxon>
    </lineage>
</organism>
<keyword evidence="3" id="KW-1185">Reference proteome</keyword>
<comment type="caution">
    <text evidence="2">The sequence shown here is derived from an EMBL/GenBank/DDBJ whole genome shotgun (WGS) entry which is preliminary data.</text>
</comment>
<gene>
    <name evidence="2" type="ORF">CAL22_10495</name>
</gene>